<dbReference type="InterPro" id="IPR043595">
    <property type="entry name" value="FaeB/C/D"/>
</dbReference>
<keyword evidence="8" id="KW-0624">Polysaccharide degradation</keyword>
<comment type="subcellular location">
    <subcellularLocation>
        <location evidence="1">Secreted</location>
    </subcellularLocation>
</comment>
<proteinExistence type="predicted"/>
<dbReference type="PANTHER" id="PTHR38050">
    <property type="match status" value="1"/>
</dbReference>
<feature type="chain" id="PRO_5002174382" description="feruloyl esterase" evidence="10">
    <location>
        <begin position="19"/>
        <end position="342"/>
    </location>
</feature>
<dbReference type="GO" id="GO:0005576">
    <property type="term" value="C:extracellular region"/>
    <property type="evidence" value="ECO:0007669"/>
    <property type="project" value="UniProtKB-SubCell"/>
</dbReference>
<keyword evidence="6" id="KW-0378">Hydrolase</keyword>
<evidence type="ECO:0000256" key="10">
    <source>
        <dbReference type="SAM" id="SignalP"/>
    </source>
</evidence>
<sequence>MIFELLTTVLSVTTYLSGQPAHLEYSNHKNTEPSSGCGLVPTWQFDAHNRANVTMGDRSFLVHIPMSYDVTTPHAMVLSFHGFKRDDVNQEKISGFSDKGITLNGKGIIAVYPNGQFGPGKNGNESIRAWQGAPYSPLGVDDIAFTQEMVQLLQVNLCIDGQRIYASGKSNGGGFTNLLACTPSTANLFAAFAPVSAALYSGANPQNCAPGRVVPIINFHGLADTTIPFYGQRADKHNRMEYATPSITQYREAWALRNGCRPSLNCSAGPLLGINALISHPHNNTTLEQSICSASNNDAVVSGFTVKCLGHSWPSTLGLDGGFTDFNATTADILPFFEMHTL</sequence>
<dbReference type="GO" id="GO:0030600">
    <property type="term" value="F:feruloyl esterase activity"/>
    <property type="evidence" value="ECO:0007669"/>
    <property type="project" value="UniProtKB-EC"/>
</dbReference>
<dbReference type="AlphaFoldDB" id="A0A0C3F3D6"/>
<evidence type="ECO:0000256" key="5">
    <source>
        <dbReference type="ARBA" id="ARBA00022729"/>
    </source>
</evidence>
<dbReference type="Proteomes" id="UP000054166">
    <property type="component" value="Unassembled WGS sequence"/>
</dbReference>
<reference evidence="12" key="2">
    <citation type="submission" date="2015-01" db="EMBL/GenBank/DDBJ databases">
        <title>Evolutionary Origins and Diversification of the Mycorrhizal Mutualists.</title>
        <authorList>
            <consortium name="DOE Joint Genome Institute"/>
            <consortium name="Mycorrhizal Genomics Consortium"/>
            <person name="Kohler A."/>
            <person name="Kuo A."/>
            <person name="Nagy L.G."/>
            <person name="Floudas D."/>
            <person name="Copeland A."/>
            <person name="Barry K.W."/>
            <person name="Cichocki N."/>
            <person name="Veneault-Fourrey C."/>
            <person name="LaButti K."/>
            <person name="Lindquist E.A."/>
            <person name="Lipzen A."/>
            <person name="Lundell T."/>
            <person name="Morin E."/>
            <person name="Murat C."/>
            <person name="Riley R."/>
            <person name="Ohm R."/>
            <person name="Sun H."/>
            <person name="Tunlid A."/>
            <person name="Henrissat B."/>
            <person name="Grigoriev I.V."/>
            <person name="Hibbett D.S."/>
            <person name="Martin F."/>
        </authorList>
    </citation>
    <scope>NUCLEOTIDE SEQUENCE [LARGE SCALE GENOMIC DNA]</scope>
    <source>
        <strain evidence="12">F 1598</strain>
    </source>
</reference>
<dbReference type="Gene3D" id="3.40.50.1820">
    <property type="entry name" value="alpha/beta hydrolase"/>
    <property type="match status" value="1"/>
</dbReference>
<dbReference type="SUPFAM" id="SSF53474">
    <property type="entry name" value="alpha/beta-Hydrolases"/>
    <property type="match status" value="1"/>
</dbReference>
<evidence type="ECO:0000256" key="9">
    <source>
        <dbReference type="ARBA" id="ARBA00034075"/>
    </source>
</evidence>
<evidence type="ECO:0000256" key="2">
    <source>
        <dbReference type="ARBA" id="ARBA00013091"/>
    </source>
</evidence>
<dbReference type="InterPro" id="IPR029058">
    <property type="entry name" value="AB_hydrolase_fold"/>
</dbReference>
<dbReference type="HOGENOM" id="CLU_027551_3_0_1"/>
<organism evidence="11 12">
    <name type="scientific">Piloderma croceum (strain F 1598)</name>
    <dbReference type="NCBI Taxonomy" id="765440"/>
    <lineage>
        <taxon>Eukaryota</taxon>
        <taxon>Fungi</taxon>
        <taxon>Dikarya</taxon>
        <taxon>Basidiomycota</taxon>
        <taxon>Agaricomycotina</taxon>
        <taxon>Agaricomycetes</taxon>
        <taxon>Agaricomycetidae</taxon>
        <taxon>Atheliales</taxon>
        <taxon>Atheliaceae</taxon>
        <taxon>Piloderma</taxon>
    </lineage>
</organism>
<evidence type="ECO:0000256" key="3">
    <source>
        <dbReference type="ARBA" id="ARBA00022525"/>
    </source>
</evidence>
<keyword evidence="3" id="KW-0964">Secreted</keyword>
<name>A0A0C3F3D6_PILCF</name>
<evidence type="ECO:0000256" key="1">
    <source>
        <dbReference type="ARBA" id="ARBA00004613"/>
    </source>
</evidence>
<protein>
    <recommendedName>
        <fullName evidence="2">feruloyl esterase</fullName>
        <ecNumber evidence="2">3.1.1.73</ecNumber>
    </recommendedName>
</protein>
<dbReference type="OrthoDB" id="424610at2759"/>
<keyword evidence="12" id="KW-1185">Reference proteome</keyword>
<evidence type="ECO:0000313" key="12">
    <source>
        <dbReference type="Proteomes" id="UP000054166"/>
    </source>
</evidence>
<evidence type="ECO:0000256" key="4">
    <source>
        <dbReference type="ARBA" id="ARBA00022651"/>
    </source>
</evidence>
<feature type="signal peptide" evidence="10">
    <location>
        <begin position="1"/>
        <end position="18"/>
    </location>
</feature>
<dbReference type="GO" id="GO:0045493">
    <property type="term" value="P:xylan catabolic process"/>
    <property type="evidence" value="ECO:0007669"/>
    <property type="project" value="UniProtKB-KW"/>
</dbReference>
<accession>A0A0C3F3D6</accession>
<reference evidence="11 12" key="1">
    <citation type="submission" date="2014-04" db="EMBL/GenBank/DDBJ databases">
        <authorList>
            <consortium name="DOE Joint Genome Institute"/>
            <person name="Kuo A."/>
            <person name="Tarkka M."/>
            <person name="Buscot F."/>
            <person name="Kohler A."/>
            <person name="Nagy L.G."/>
            <person name="Floudas D."/>
            <person name="Copeland A."/>
            <person name="Barry K.W."/>
            <person name="Cichocki N."/>
            <person name="Veneault-Fourrey C."/>
            <person name="LaButti K."/>
            <person name="Lindquist E.A."/>
            <person name="Lipzen A."/>
            <person name="Lundell T."/>
            <person name="Morin E."/>
            <person name="Murat C."/>
            <person name="Sun H."/>
            <person name="Tunlid A."/>
            <person name="Henrissat B."/>
            <person name="Grigoriev I.V."/>
            <person name="Hibbett D.S."/>
            <person name="Martin F."/>
            <person name="Nordberg H.P."/>
            <person name="Cantor M.N."/>
            <person name="Hua S.X."/>
        </authorList>
    </citation>
    <scope>NUCLEOTIDE SEQUENCE [LARGE SCALE GENOMIC DNA]</scope>
    <source>
        <strain evidence="11 12">F 1598</strain>
    </source>
</reference>
<evidence type="ECO:0000256" key="8">
    <source>
        <dbReference type="ARBA" id="ARBA00023326"/>
    </source>
</evidence>
<keyword evidence="5 10" id="KW-0732">Signal</keyword>
<comment type="catalytic activity">
    <reaction evidence="9">
        <text>feruloyl-polysaccharide + H2O = ferulate + polysaccharide.</text>
        <dbReference type="EC" id="3.1.1.73"/>
    </reaction>
</comment>
<keyword evidence="7" id="KW-0119">Carbohydrate metabolism</keyword>
<dbReference type="InParanoid" id="A0A0C3F3D6"/>
<dbReference type="EC" id="3.1.1.73" evidence="2"/>
<evidence type="ECO:0000256" key="7">
    <source>
        <dbReference type="ARBA" id="ARBA00023277"/>
    </source>
</evidence>
<evidence type="ECO:0000313" key="11">
    <source>
        <dbReference type="EMBL" id="KIM74569.1"/>
    </source>
</evidence>
<dbReference type="EMBL" id="KN833059">
    <property type="protein sequence ID" value="KIM74569.1"/>
    <property type="molecule type" value="Genomic_DNA"/>
</dbReference>
<evidence type="ECO:0000256" key="6">
    <source>
        <dbReference type="ARBA" id="ARBA00022801"/>
    </source>
</evidence>
<dbReference type="PANTHER" id="PTHR38050:SF2">
    <property type="entry name" value="FERULOYL ESTERASE C-RELATED"/>
    <property type="match status" value="1"/>
</dbReference>
<gene>
    <name evidence="11" type="ORF">PILCRDRAFT_701716</name>
</gene>
<keyword evidence="4" id="KW-0858">Xylan degradation</keyword>